<proteinExistence type="predicted"/>
<evidence type="ECO:0000313" key="1">
    <source>
        <dbReference type="EMBL" id="KAK3801433.1"/>
    </source>
</evidence>
<reference evidence="1" key="1">
    <citation type="journal article" date="2023" name="G3 (Bethesda)">
        <title>A reference genome for the long-term kleptoplast-retaining sea slug Elysia crispata morphotype clarki.</title>
        <authorList>
            <person name="Eastman K.E."/>
            <person name="Pendleton A.L."/>
            <person name="Shaikh M.A."/>
            <person name="Suttiyut T."/>
            <person name="Ogas R."/>
            <person name="Tomko P."/>
            <person name="Gavelis G."/>
            <person name="Widhalm J.R."/>
            <person name="Wisecaver J.H."/>
        </authorList>
    </citation>
    <scope>NUCLEOTIDE SEQUENCE</scope>
    <source>
        <strain evidence="1">ECLA1</strain>
    </source>
</reference>
<keyword evidence="2" id="KW-1185">Reference proteome</keyword>
<accession>A0AAE1ECY5</accession>
<evidence type="ECO:0000313" key="2">
    <source>
        <dbReference type="Proteomes" id="UP001283361"/>
    </source>
</evidence>
<gene>
    <name evidence="1" type="ORF">RRG08_041788</name>
</gene>
<protein>
    <submittedName>
        <fullName evidence="1">Uncharacterized protein</fullName>
    </submittedName>
</protein>
<organism evidence="1 2">
    <name type="scientific">Elysia crispata</name>
    <name type="common">lettuce slug</name>
    <dbReference type="NCBI Taxonomy" id="231223"/>
    <lineage>
        <taxon>Eukaryota</taxon>
        <taxon>Metazoa</taxon>
        <taxon>Spiralia</taxon>
        <taxon>Lophotrochozoa</taxon>
        <taxon>Mollusca</taxon>
        <taxon>Gastropoda</taxon>
        <taxon>Heterobranchia</taxon>
        <taxon>Euthyneura</taxon>
        <taxon>Panpulmonata</taxon>
        <taxon>Sacoglossa</taxon>
        <taxon>Placobranchoidea</taxon>
        <taxon>Plakobranchidae</taxon>
        <taxon>Elysia</taxon>
    </lineage>
</organism>
<dbReference type="EMBL" id="JAWDGP010000319">
    <property type="protein sequence ID" value="KAK3801433.1"/>
    <property type="molecule type" value="Genomic_DNA"/>
</dbReference>
<comment type="caution">
    <text evidence="1">The sequence shown here is derived from an EMBL/GenBank/DDBJ whole genome shotgun (WGS) entry which is preliminary data.</text>
</comment>
<name>A0AAE1ECY5_9GAST</name>
<dbReference type="AlphaFoldDB" id="A0AAE1ECY5"/>
<dbReference type="Proteomes" id="UP001283361">
    <property type="component" value="Unassembled WGS sequence"/>
</dbReference>
<sequence length="95" mass="10811">MPKKLKIIVLHGRLNRAHWARRVSQGGRVRFLSMRTKRLQKLSRYNINGAGVPFNCAFEAVVLANRIYWHGETGFYDGACGVLRAANELGQDVRK</sequence>